<keyword evidence="7" id="KW-0812">Transmembrane</keyword>
<dbReference type="Pfam" id="PF13640">
    <property type="entry name" value="2OG-FeII_Oxy_3"/>
    <property type="match status" value="1"/>
</dbReference>
<keyword evidence="4" id="KW-0560">Oxidoreductase</keyword>
<evidence type="ECO:0000259" key="8">
    <source>
        <dbReference type="PROSITE" id="PS51471"/>
    </source>
</evidence>
<evidence type="ECO:0000256" key="5">
    <source>
        <dbReference type="ARBA" id="ARBA00023004"/>
    </source>
</evidence>
<evidence type="ECO:0000256" key="2">
    <source>
        <dbReference type="ARBA" id="ARBA00022723"/>
    </source>
</evidence>
<keyword evidence="3" id="KW-0223">Dioxygenase</keyword>
<dbReference type="GO" id="GO:0016705">
    <property type="term" value="F:oxidoreductase activity, acting on paired donors, with incorporation or reduction of molecular oxygen"/>
    <property type="evidence" value="ECO:0007669"/>
    <property type="project" value="InterPro"/>
</dbReference>
<feature type="domain" description="Fe2OG dioxygenase" evidence="8">
    <location>
        <begin position="216"/>
        <end position="319"/>
    </location>
</feature>
<evidence type="ECO:0000313" key="10">
    <source>
        <dbReference type="Proteomes" id="UP001153636"/>
    </source>
</evidence>
<dbReference type="GO" id="GO:0031418">
    <property type="term" value="F:L-ascorbic acid binding"/>
    <property type="evidence" value="ECO:0007669"/>
    <property type="project" value="InterPro"/>
</dbReference>
<accession>A0A9P0D7N3</accession>
<organism evidence="9 10">
    <name type="scientific">Psylliodes chrysocephalus</name>
    <dbReference type="NCBI Taxonomy" id="3402493"/>
    <lineage>
        <taxon>Eukaryota</taxon>
        <taxon>Metazoa</taxon>
        <taxon>Ecdysozoa</taxon>
        <taxon>Arthropoda</taxon>
        <taxon>Hexapoda</taxon>
        <taxon>Insecta</taxon>
        <taxon>Pterygota</taxon>
        <taxon>Neoptera</taxon>
        <taxon>Endopterygota</taxon>
        <taxon>Coleoptera</taxon>
        <taxon>Polyphaga</taxon>
        <taxon>Cucujiformia</taxon>
        <taxon>Chrysomeloidea</taxon>
        <taxon>Chrysomelidae</taxon>
        <taxon>Galerucinae</taxon>
        <taxon>Alticini</taxon>
        <taxon>Psylliodes</taxon>
    </lineage>
</organism>
<reference evidence="9" key="1">
    <citation type="submission" date="2022-01" db="EMBL/GenBank/DDBJ databases">
        <authorList>
            <person name="King R."/>
        </authorList>
    </citation>
    <scope>NUCLEOTIDE SEQUENCE</scope>
</reference>
<dbReference type="InterPro" id="IPR006620">
    <property type="entry name" value="Pro_4_hyd_alph"/>
</dbReference>
<keyword evidence="10" id="KW-1185">Reference proteome</keyword>
<dbReference type="AlphaFoldDB" id="A0A9P0D7N3"/>
<proteinExistence type="predicted"/>
<keyword evidence="5" id="KW-0408">Iron</keyword>
<dbReference type="EMBL" id="OV651821">
    <property type="protein sequence ID" value="CAH1115440.1"/>
    <property type="molecule type" value="Genomic_DNA"/>
</dbReference>
<dbReference type="PANTHER" id="PTHR14650:SF1">
    <property type="entry name" value="2-OXOGLUTARATE AND IRON-DEPENDENT OXYGENASE DOMAIN-CONTAINING PROTEIN 3"/>
    <property type="match status" value="1"/>
</dbReference>
<gene>
    <name evidence="9" type="ORF">PSYICH_LOCUS14993</name>
</gene>
<evidence type="ECO:0000313" key="9">
    <source>
        <dbReference type="EMBL" id="CAH1115440.1"/>
    </source>
</evidence>
<keyword evidence="7" id="KW-1133">Transmembrane helix</keyword>
<dbReference type="InterPro" id="IPR044862">
    <property type="entry name" value="Pro_4_hyd_alph_FE2OG_OXY"/>
</dbReference>
<dbReference type="Proteomes" id="UP001153636">
    <property type="component" value="Chromosome 9"/>
</dbReference>
<feature type="region of interest" description="Disordered" evidence="6">
    <location>
        <begin position="1"/>
        <end position="41"/>
    </location>
</feature>
<dbReference type="OrthoDB" id="427071at2759"/>
<dbReference type="Gene3D" id="2.60.120.620">
    <property type="entry name" value="q2cbj1_9rhob like domain"/>
    <property type="match status" value="1"/>
</dbReference>
<dbReference type="InterPro" id="IPR039210">
    <property type="entry name" value="OGFOD3"/>
</dbReference>
<dbReference type="SMART" id="SM00702">
    <property type="entry name" value="P4Hc"/>
    <property type="match status" value="1"/>
</dbReference>
<feature type="compositionally biased region" description="Basic and acidic residues" evidence="6">
    <location>
        <begin position="21"/>
        <end position="41"/>
    </location>
</feature>
<evidence type="ECO:0000256" key="6">
    <source>
        <dbReference type="SAM" id="MobiDB-lite"/>
    </source>
</evidence>
<keyword evidence="2" id="KW-0479">Metal-binding</keyword>
<feature type="transmembrane region" description="Helical" evidence="7">
    <location>
        <begin position="56"/>
        <end position="74"/>
    </location>
</feature>
<evidence type="ECO:0000256" key="4">
    <source>
        <dbReference type="ARBA" id="ARBA00023002"/>
    </source>
</evidence>
<dbReference type="InterPro" id="IPR005123">
    <property type="entry name" value="Oxoglu/Fe-dep_dioxygenase_dom"/>
</dbReference>
<protein>
    <recommendedName>
        <fullName evidence="8">Fe2OG dioxygenase domain-containing protein</fullName>
    </recommendedName>
</protein>
<dbReference type="PROSITE" id="PS51471">
    <property type="entry name" value="FE2OG_OXY"/>
    <property type="match status" value="1"/>
</dbReference>
<evidence type="ECO:0000256" key="1">
    <source>
        <dbReference type="ARBA" id="ARBA00001961"/>
    </source>
</evidence>
<evidence type="ECO:0000256" key="7">
    <source>
        <dbReference type="SAM" id="Phobius"/>
    </source>
</evidence>
<keyword evidence="7" id="KW-0472">Membrane</keyword>
<name>A0A9P0D7N3_9CUCU</name>
<evidence type="ECO:0000256" key="3">
    <source>
        <dbReference type="ARBA" id="ARBA00022964"/>
    </source>
</evidence>
<dbReference type="GO" id="GO:0051213">
    <property type="term" value="F:dioxygenase activity"/>
    <property type="evidence" value="ECO:0007669"/>
    <property type="project" value="UniProtKB-KW"/>
</dbReference>
<comment type="cofactor">
    <cofactor evidence="1">
        <name>L-ascorbate</name>
        <dbReference type="ChEBI" id="CHEBI:38290"/>
    </cofactor>
</comment>
<dbReference type="PANTHER" id="PTHR14650">
    <property type="entry name" value="PROLYL HYDROXYLASE-RELATED"/>
    <property type="match status" value="1"/>
</dbReference>
<dbReference type="GO" id="GO:0005506">
    <property type="term" value="F:iron ion binding"/>
    <property type="evidence" value="ECO:0007669"/>
    <property type="project" value="InterPro"/>
</dbReference>
<dbReference type="GO" id="GO:0016020">
    <property type="term" value="C:membrane"/>
    <property type="evidence" value="ECO:0007669"/>
    <property type="project" value="TreeGrafter"/>
</dbReference>
<sequence length="329" mass="37616">MTSPSKVTKRRKEKSNNGVAEKPEKQTVPDDNKNGKGKETKKFKYGPLPSFPSQRVWSRGIIIIGVVIYIFYFSKSTKESVLAKQSETYIRRSQVVECSTEFLEDIKQYKGCIPEKCGRYVSDKIVTVQEADILKKLAIRVMADGGSSGGASIMDLHTGALSYKDTFINVYAQSGENKVLTAEEKKIYQLVRKKIQTSIAESFGIEFNSLHLTYPTFFSRLTGVEPKTRHDEYWHEHIDKRTYESFHYTSLLYLNDYEKDYKGGRFIFLDNIEKPTKNVTVEPKKGRVLMFTSGHENPHYVERVTEGQRFAITVSFTCDSTKAIADPKM</sequence>